<keyword evidence="2" id="KW-0732">Signal</keyword>
<feature type="chain" id="PRO_5046596650" evidence="2">
    <location>
        <begin position="28"/>
        <end position="648"/>
    </location>
</feature>
<comment type="caution">
    <text evidence="3">The sequence shown here is derived from an EMBL/GenBank/DDBJ whole genome shotgun (WGS) entry which is preliminary data.</text>
</comment>
<evidence type="ECO:0000256" key="2">
    <source>
        <dbReference type="SAM" id="SignalP"/>
    </source>
</evidence>
<feature type="region of interest" description="Disordered" evidence="1">
    <location>
        <begin position="464"/>
        <end position="497"/>
    </location>
</feature>
<accession>A0ABW2ACI7</accession>
<evidence type="ECO:0000313" key="4">
    <source>
        <dbReference type="Proteomes" id="UP001596298"/>
    </source>
</evidence>
<feature type="compositionally biased region" description="Low complexity" evidence="1">
    <location>
        <begin position="32"/>
        <end position="63"/>
    </location>
</feature>
<name>A0ABW2ACI7_9MICO</name>
<feature type="region of interest" description="Disordered" evidence="1">
    <location>
        <begin position="30"/>
        <end position="63"/>
    </location>
</feature>
<keyword evidence="4" id="KW-1185">Reference proteome</keyword>
<organism evidence="3 4">
    <name type="scientific">Flexivirga alba</name>
    <dbReference type="NCBI Taxonomy" id="702742"/>
    <lineage>
        <taxon>Bacteria</taxon>
        <taxon>Bacillati</taxon>
        <taxon>Actinomycetota</taxon>
        <taxon>Actinomycetes</taxon>
        <taxon>Micrococcales</taxon>
        <taxon>Dermacoccaceae</taxon>
        <taxon>Flexivirga</taxon>
    </lineage>
</organism>
<gene>
    <name evidence="3" type="ORF">ACFQDH_04240</name>
</gene>
<dbReference type="RefSeq" id="WP_382398782.1">
    <property type="nucleotide sequence ID" value="NZ_JBHSWH010000001.1"/>
</dbReference>
<dbReference type="PROSITE" id="PS51257">
    <property type="entry name" value="PROKAR_LIPOPROTEIN"/>
    <property type="match status" value="1"/>
</dbReference>
<reference evidence="4" key="1">
    <citation type="journal article" date="2019" name="Int. J. Syst. Evol. Microbiol.">
        <title>The Global Catalogue of Microorganisms (GCM) 10K type strain sequencing project: providing services to taxonomists for standard genome sequencing and annotation.</title>
        <authorList>
            <consortium name="The Broad Institute Genomics Platform"/>
            <consortium name="The Broad Institute Genome Sequencing Center for Infectious Disease"/>
            <person name="Wu L."/>
            <person name="Ma J."/>
        </authorList>
    </citation>
    <scope>NUCLEOTIDE SEQUENCE [LARGE SCALE GENOMIC DNA]</scope>
    <source>
        <strain evidence="4">CCUG 58127</strain>
    </source>
</reference>
<protein>
    <submittedName>
        <fullName evidence="3">Uncharacterized protein</fullName>
    </submittedName>
</protein>
<dbReference type="Proteomes" id="UP001596298">
    <property type="component" value="Unassembled WGS sequence"/>
</dbReference>
<evidence type="ECO:0000313" key="3">
    <source>
        <dbReference type="EMBL" id="MFC6704496.1"/>
    </source>
</evidence>
<evidence type="ECO:0000256" key="1">
    <source>
        <dbReference type="SAM" id="MobiDB-lite"/>
    </source>
</evidence>
<proteinExistence type="predicted"/>
<dbReference type="EMBL" id="JBHSWH010000001">
    <property type="protein sequence ID" value="MFC6704496.1"/>
    <property type="molecule type" value="Genomic_DNA"/>
</dbReference>
<feature type="signal peptide" evidence="2">
    <location>
        <begin position="1"/>
        <end position="27"/>
    </location>
</feature>
<sequence>MSTSKMTGRLAVVGMCSVLAVGLTACAGGGHAKAAGTTRSSASSRDTSPGGMSGNAANSVPASAKAATGSRGLKAATSTGVYAQVTNLTPYPWTLVPDGTWGLNVGPYDSAPPATLLPGQTATWSAHNPWGAQKFVRTLYTFQDAAGDKHVQQVNEWAQEVGDPMYYSYSQDVGFDANHHLQLTESPDFHMAMDSDGYGRHADAIWNSPTTINIDALQDPTAAANAVDNELPRAIADQTHWAPNPGVKGPTSVKGPATRASSLLTNYSSLPATLYKGHGTSKGQSTTLGVEVSHSGSTNVDGIVFKDAESVTGDHSWGSGDSVTTTVDGLVDPGQTGWINKRPTISSMTGHLVFTTANNTTFDLSNVTISMGDIANTGAGGVPPGMDFSATECVLADCASADSPTGGTALTKTGAANVRAGMKATAISASPGQVVTIDGATDPADAIEALKKYQDATDRSFVPTADPTFAHSSWAPVDDTSGEEAPSVSTDPGAANPTEERLDIAHKETSSWSLGGSVQETVGFNLAGIIAQDLSVKFTKKQTWTSDTTDNQTISIKAAPGKTVWIEASTGTASYTGNFLFTAGGVRYQVNNVTITQPGSSDVDAMSNTSYRVEEVNNTTAGVSPTAASGKKAISKLPKLRAYINHGH</sequence>